<evidence type="ECO:0000256" key="2">
    <source>
        <dbReference type="ARBA" id="ARBA00022898"/>
    </source>
</evidence>
<sequence>MEEEFCSLSNVLKTEKNKGLWSHVDAADVQDFSEAVVEKVLAFQKTHKSYRATPLRSLDALAGELGVSKIYVKDESYRFGLNAFKVMGGIYAIANCLAEKLGLPIEALSFEKLKTKKVREQIGDLTFISATDGNHGRGIAWIARELGLKSVIRMPKGSSQRRLESIQAEGADVAISDVNYDDTVRICEQMARENGYLMIQDTSWPGYEEIPLWIMQGYAAIAKEISDQLPEAPTHIFLQAGVGSYAGGISGYFLHKYPDAPPKIILVEPNQADCYFKSFEQKDGAMQSVGGDMATIMAGLACGEPNRAAYAFLSKYSYGALSCSDDVTALGMRIYGNPLRGDDQVISGESGAVTMGALYLLCAEAGFAADKNKLAIDDTSRILLISTEGDTDKQSYHDIVWKGRYPNLIGKSRDELNV</sequence>
<comment type="cofactor">
    <cofactor evidence="1">
        <name>pyridoxal 5'-phosphate</name>
        <dbReference type="ChEBI" id="CHEBI:597326"/>
    </cofactor>
</comment>
<dbReference type="InterPro" id="IPR036052">
    <property type="entry name" value="TrpB-like_PALP_sf"/>
</dbReference>
<evidence type="ECO:0000313" key="4">
    <source>
        <dbReference type="EMBL" id="SFG32798.1"/>
    </source>
</evidence>
<dbReference type="GO" id="GO:1901605">
    <property type="term" value="P:alpha-amino acid metabolic process"/>
    <property type="evidence" value="ECO:0007669"/>
    <property type="project" value="UniProtKB-ARBA"/>
</dbReference>
<dbReference type="Gene3D" id="3.40.50.1100">
    <property type="match status" value="2"/>
</dbReference>
<dbReference type="NCBIfam" id="NF006058">
    <property type="entry name" value="PRK08206.1"/>
    <property type="match status" value="1"/>
</dbReference>
<organism evidence="4 5">
    <name type="scientific">Sporolactobacillus nakayamae</name>
    <dbReference type="NCBI Taxonomy" id="269670"/>
    <lineage>
        <taxon>Bacteria</taxon>
        <taxon>Bacillati</taxon>
        <taxon>Bacillota</taxon>
        <taxon>Bacilli</taxon>
        <taxon>Bacillales</taxon>
        <taxon>Sporolactobacillaceae</taxon>
        <taxon>Sporolactobacillus</taxon>
    </lineage>
</organism>
<dbReference type="PANTHER" id="PTHR42937">
    <property type="match status" value="1"/>
</dbReference>
<dbReference type="PANTHER" id="PTHR42937:SF1">
    <property type="entry name" value="DIAMINOPROPIONATE AMMONIA-LYASE"/>
    <property type="match status" value="1"/>
</dbReference>
<dbReference type="AlphaFoldDB" id="A0A1I2QX21"/>
<dbReference type="CDD" id="cd00640">
    <property type="entry name" value="Trp-synth-beta_II"/>
    <property type="match status" value="1"/>
</dbReference>
<evidence type="ECO:0000313" key="5">
    <source>
        <dbReference type="Proteomes" id="UP000198752"/>
    </source>
</evidence>
<reference evidence="5" key="1">
    <citation type="submission" date="2016-10" db="EMBL/GenBank/DDBJ databases">
        <authorList>
            <person name="Varghese N."/>
            <person name="Submissions S."/>
        </authorList>
    </citation>
    <scope>NUCLEOTIDE SEQUENCE [LARGE SCALE GENOMIC DNA]</scope>
    <source>
        <strain evidence="5">ATCC 700379</strain>
    </source>
</reference>
<evidence type="ECO:0000259" key="3">
    <source>
        <dbReference type="Pfam" id="PF00291"/>
    </source>
</evidence>
<dbReference type="EMBL" id="FOOY01000008">
    <property type="protein sequence ID" value="SFG32798.1"/>
    <property type="molecule type" value="Genomic_DNA"/>
</dbReference>
<dbReference type="InterPro" id="IPR001926">
    <property type="entry name" value="TrpB-like_PALP"/>
</dbReference>
<proteinExistence type="predicted"/>
<dbReference type="GO" id="GO:0008838">
    <property type="term" value="F:diaminopropionate ammonia-lyase activity"/>
    <property type="evidence" value="ECO:0007669"/>
    <property type="project" value="InterPro"/>
</dbReference>
<feature type="domain" description="Tryptophan synthase beta chain-like PALP" evidence="3">
    <location>
        <begin position="50"/>
        <end position="370"/>
    </location>
</feature>
<keyword evidence="5" id="KW-1185">Reference proteome</keyword>
<evidence type="ECO:0000256" key="1">
    <source>
        <dbReference type="ARBA" id="ARBA00001933"/>
    </source>
</evidence>
<dbReference type="SUPFAM" id="SSF53686">
    <property type="entry name" value="Tryptophan synthase beta subunit-like PLP-dependent enzymes"/>
    <property type="match status" value="1"/>
</dbReference>
<dbReference type="InterPro" id="IPR019871">
    <property type="entry name" value="DiNH2propionate_NH3-lyase_sub"/>
</dbReference>
<dbReference type="Pfam" id="PF00291">
    <property type="entry name" value="PALP"/>
    <property type="match status" value="1"/>
</dbReference>
<name>A0A1I2QX21_9BACL</name>
<keyword evidence="4" id="KW-0456">Lyase</keyword>
<keyword evidence="2" id="KW-0663">Pyridoxal phosphate</keyword>
<dbReference type="GO" id="GO:0030170">
    <property type="term" value="F:pyridoxal phosphate binding"/>
    <property type="evidence" value="ECO:0007669"/>
    <property type="project" value="InterPro"/>
</dbReference>
<dbReference type="InterPro" id="IPR010081">
    <property type="entry name" value="DiNH2opropionate_NH3_lyase"/>
</dbReference>
<dbReference type="STRING" id="269670.SAMN02982927_01385"/>
<gene>
    <name evidence="4" type="ORF">SAMN02982927_01385</name>
</gene>
<dbReference type="NCBIfam" id="TIGR01747">
    <property type="entry name" value="diampropi_NH3ly"/>
    <property type="match status" value="1"/>
</dbReference>
<dbReference type="Proteomes" id="UP000198752">
    <property type="component" value="Unassembled WGS sequence"/>
</dbReference>
<accession>A0A1I2QX21</accession>
<protein>
    <submittedName>
        <fullName evidence="4">Diaminopropionate ammonia-lyase</fullName>
    </submittedName>
</protein>
<dbReference type="NCBIfam" id="TIGR03528">
    <property type="entry name" value="2_3_DAP_am_ly"/>
    <property type="match status" value="1"/>
</dbReference>